<feature type="compositionally biased region" description="Polar residues" evidence="4">
    <location>
        <begin position="351"/>
        <end position="366"/>
    </location>
</feature>
<keyword evidence="7" id="KW-1185">Reference proteome</keyword>
<comment type="caution">
    <text evidence="6">The sequence shown here is derived from an EMBL/GenBank/DDBJ whole genome shotgun (WGS) entry which is preliminary data.</text>
</comment>
<dbReference type="Gene3D" id="3.20.20.60">
    <property type="entry name" value="Phosphoenolpyruvate-binding domains"/>
    <property type="match status" value="1"/>
</dbReference>
<feature type="compositionally biased region" description="Low complexity" evidence="4">
    <location>
        <begin position="614"/>
        <end position="630"/>
    </location>
</feature>
<protein>
    <recommendedName>
        <fullName evidence="5">HpcH/HpaI aldolase/citrate lyase domain-containing protein</fullName>
    </recommendedName>
</protein>
<dbReference type="PANTHER" id="PTHR30502:SF0">
    <property type="entry name" value="PHOSPHOENOLPYRUVATE CARBOXYLASE FAMILY PROTEIN"/>
    <property type="match status" value="1"/>
</dbReference>
<proteinExistence type="inferred from homology"/>
<feature type="region of interest" description="Disordered" evidence="4">
    <location>
        <begin position="178"/>
        <end position="259"/>
    </location>
</feature>
<feature type="region of interest" description="Disordered" evidence="4">
    <location>
        <begin position="81"/>
        <end position="115"/>
    </location>
</feature>
<feature type="region of interest" description="Disordered" evidence="4">
    <location>
        <begin position="608"/>
        <end position="649"/>
    </location>
</feature>
<organism evidence="6 7">
    <name type="scientific">Mycoemilia scoparia</name>
    <dbReference type="NCBI Taxonomy" id="417184"/>
    <lineage>
        <taxon>Eukaryota</taxon>
        <taxon>Fungi</taxon>
        <taxon>Fungi incertae sedis</taxon>
        <taxon>Zoopagomycota</taxon>
        <taxon>Kickxellomycotina</taxon>
        <taxon>Kickxellomycetes</taxon>
        <taxon>Kickxellales</taxon>
        <taxon>Kickxellaceae</taxon>
        <taxon>Mycoemilia</taxon>
    </lineage>
</organism>
<feature type="compositionally biased region" description="Low complexity" evidence="4">
    <location>
        <begin position="87"/>
        <end position="103"/>
    </location>
</feature>
<keyword evidence="3" id="KW-0456">Lyase</keyword>
<evidence type="ECO:0000256" key="3">
    <source>
        <dbReference type="ARBA" id="ARBA00023239"/>
    </source>
</evidence>
<evidence type="ECO:0000256" key="1">
    <source>
        <dbReference type="ARBA" id="ARBA00005568"/>
    </source>
</evidence>
<keyword evidence="2" id="KW-0479">Metal-binding</keyword>
<evidence type="ECO:0000256" key="2">
    <source>
        <dbReference type="ARBA" id="ARBA00022723"/>
    </source>
</evidence>
<evidence type="ECO:0000313" key="7">
    <source>
        <dbReference type="Proteomes" id="UP001150538"/>
    </source>
</evidence>
<feature type="region of interest" description="Disordered" evidence="4">
    <location>
        <begin position="666"/>
        <end position="710"/>
    </location>
</feature>
<feature type="compositionally biased region" description="Polar residues" evidence="4">
    <location>
        <begin position="244"/>
        <end position="259"/>
    </location>
</feature>
<feature type="compositionally biased region" description="Basic residues" evidence="4">
    <location>
        <begin position="413"/>
        <end position="430"/>
    </location>
</feature>
<feature type="compositionally biased region" description="Low complexity" evidence="4">
    <location>
        <begin position="393"/>
        <end position="409"/>
    </location>
</feature>
<evidence type="ECO:0000259" key="5">
    <source>
        <dbReference type="Pfam" id="PF03328"/>
    </source>
</evidence>
<dbReference type="AlphaFoldDB" id="A0A9W8A053"/>
<dbReference type="GO" id="GO:0046872">
    <property type="term" value="F:metal ion binding"/>
    <property type="evidence" value="ECO:0007669"/>
    <property type="project" value="UniProtKB-KW"/>
</dbReference>
<feature type="compositionally biased region" description="Low complexity" evidence="4">
    <location>
        <begin position="459"/>
        <end position="470"/>
    </location>
</feature>
<dbReference type="GO" id="GO:0005737">
    <property type="term" value="C:cytoplasm"/>
    <property type="evidence" value="ECO:0007669"/>
    <property type="project" value="TreeGrafter"/>
</dbReference>
<gene>
    <name evidence="6" type="ORF">H4219_002913</name>
</gene>
<dbReference type="InterPro" id="IPR005000">
    <property type="entry name" value="Aldolase/citrate-lyase_domain"/>
</dbReference>
<feature type="compositionally biased region" description="Low complexity" evidence="4">
    <location>
        <begin position="667"/>
        <end position="706"/>
    </location>
</feature>
<dbReference type="EMBL" id="JANBPU010000057">
    <property type="protein sequence ID" value="KAJ1917972.1"/>
    <property type="molecule type" value="Genomic_DNA"/>
</dbReference>
<dbReference type="GO" id="GO:0016832">
    <property type="term" value="F:aldehyde-lyase activity"/>
    <property type="evidence" value="ECO:0007669"/>
    <property type="project" value="TreeGrafter"/>
</dbReference>
<feature type="domain" description="HpcH/HpaI aldolase/citrate lyase" evidence="5">
    <location>
        <begin position="502"/>
        <end position="775"/>
    </location>
</feature>
<sequence>MDRKNDIRLPPISSITAGGGPQQPGTAMAPSLAIKSAVASKGTTSGVPISTAISSSPTTSMHIESPSIVQPEFSQQHVHYHHHHHQQQQQHNVPVAAAAAAPVGSRRGPGRPRNFISGLFQDTGEMANNSHRLVQCKACLRNRNMAAHLCTKLPARTDVLSKHVSSCPYISDADKAMAMNPAGNNGGGGSTGSPPGSRKRTPSKQQHQSHSASSSSSRLHYPLSSSADTSSPLQQSLPQPPPIHNTSASSPMAPNTTVPMATTSHYLHHEPSANSTASTSSSSAIPQILESAAFSLPIPVNMAATTTATATSRRSSDSEGCHGGGANCRLSLPAMGGGIQCSSPPNPEPYPTNTSLPGMTPSTMASQPAGISSSTAGSGGSLSIRYHHHALPSASTASSSGTVSASQQSRTHYQGHHGGAHHNYQQHHFHPYPSPNAAVGTGGGLVRRRSNPFTTGNNASSTSPARASASFPHLSSHPRTQTPSATANRLRSKIMASQVGYGAWLTIPNVACAKTIVEMGFDWACIDMTRPQFPVSTLNEMVSSISRTASACTPLVRVPIPSRQWVTCALDSGAEGIILSGVKNSGMIEEVASVCALYGRLSKAQQTGYHHHMSPNMSSTPPPHHSTSPSLRSYPHSTSPVPISEPKISDLTSPFARSFNIRRSQHPPSLTLSSSSVPSSSAPPTSCSAINAAASPSNTPQSSHSSAFERRSQNRDILLLAEVDAIDMVPYLPDILNTREVDGVFIDSRALRRSMGLDPNLDGFEPEFLTAVYQIRDIAIDRSLFVGIYTREGQAARNMAEREFNMVVAADDANTLFSSVAQNLGRAKSPSSTSTTGSPQMPPFSRM</sequence>
<evidence type="ECO:0000313" key="6">
    <source>
        <dbReference type="EMBL" id="KAJ1917972.1"/>
    </source>
</evidence>
<comment type="similarity">
    <text evidence="1">Belongs to the HpcH/HpaI aldolase family.</text>
</comment>
<dbReference type="PANTHER" id="PTHR30502">
    <property type="entry name" value="2-KETO-3-DEOXY-L-RHAMNONATE ALDOLASE"/>
    <property type="match status" value="1"/>
</dbReference>
<feature type="region of interest" description="Disordered" evidence="4">
    <location>
        <begin position="824"/>
        <end position="847"/>
    </location>
</feature>
<dbReference type="Pfam" id="PF03328">
    <property type="entry name" value="HpcH_HpaI"/>
    <property type="match status" value="1"/>
</dbReference>
<name>A0A9W8A053_9FUNG</name>
<feature type="compositionally biased region" description="Low complexity" evidence="4">
    <location>
        <begin position="369"/>
        <end position="384"/>
    </location>
</feature>
<feature type="compositionally biased region" description="Polar residues" evidence="4">
    <location>
        <begin position="477"/>
        <end position="488"/>
    </location>
</feature>
<reference evidence="6" key="1">
    <citation type="submission" date="2022-07" db="EMBL/GenBank/DDBJ databases">
        <title>Phylogenomic reconstructions and comparative analyses of Kickxellomycotina fungi.</title>
        <authorList>
            <person name="Reynolds N.K."/>
            <person name="Stajich J.E."/>
            <person name="Barry K."/>
            <person name="Grigoriev I.V."/>
            <person name="Crous P."/>
            <person name="Smith M.E."/>
        </authorList>
    </citation>
    <scope>NUCLEOTIDE SEQUENCE</scope>
    <source>
        <strain evidence="6">NBRC 100468</strain>
    </source>
</reference>
<evidence type="ECO:0000256" key="4">
    <source>
        <dbReference type="SAM" id="MobiDB-lite"/>
    </source>
</evidence>
<feature type="region of interest" description="Disordered" evidence="4">
    <location>
        <begin position="1"/>
        <end position="30"/>
    </location>
</feature>
<dbReference type="InterPro" id="IPR040442">
    <property type="entry name" value="Pyrv_kinase-like_dom_sf"/>
</dbReference>
<dbReference type="InterPro" id="IPR015813">
    <property type="entry name" value="Pyrv/PenolPyrv_kinase-like_dom"/>
</dbReference>
<dbReference type="OrthoDB" id="1621678at2759"/>
<feature type="region of interest" description="Disordered" evidence="4">
    <location>
        <begin position="339"/>
        <end position="488"/>
    </location>
</feature>
<dbReference type="InterPro" id="IPR050251">
    <property type="entry name" value="HpcH-HpaI_aldolase"/>
</dbReference>
<feature type="compositionally biased region" description="Low complexity" evidence="4">
    <location>
        <begin position="829"/>
        <end position="839"/>
    </location>
</feature>
<feature type="compositionally biased region" description="Low complexity" evidence="4">
    <location>
        <begin position="203"/>
        <end position="237"/>
    </location>
</feature>
<dbReference type="SUPFAM" id="SSF51621">
    <property type="entry name" value="Phosphoenolpyruvate/pyruvate domain"/>
    <property type="match status" value="2"/>
</dbReference>
<dbReference type="Proteomes" id="UP001150538">
    <property type="component" value="Unassembled WGS sequence"/>
</dbReference>
<accession>A0A9W8A053</accession>